<proteinExistence type="predicted"/>
<dbReference type="InterPro" id="IPR036063">
    <property type="entry name" value="Smr_dom_sf"/>
</dbReference>
<comment type="caution">
    <text evidence="2">The sequence shown here is derived from an EMBL/GenBank/DDBJ whole genome shotgun (WGS) entry which is preliminary data.</text>
</comment>
<dbReference type="InterPro" id="IPR002625">
    <property type="entry name" value="Smr_dom"/>
</dbReference>
<organism evidence="2 3">
    <name type="scientific">Puia dinghuensis</name>
    <dbReference type="NCBI Taxonomy" id="1792502"/>
    <lineage>
        <taxon>Bacteria</taxon>
        <taxon>Pseudomonadati</taxon>
        <taxon>Bacteroidota</taxon>
        <taxon>Chitinophagia</taxon>
        <taxon>Chitinophagales</taxon>
        <taxon>Chitinophagaceae</taxon>
        <taxon>Puia</taxon>
    </lineage>
</organism>
<name>A0A8J2XPZ2_9BACT</name>
<protein>
    <recommendedName>
        <fullName evidence="1">Smr domain-containing protein</fullName>
    </recommendedName>
</protein>
<sequence>MKFEVGDKVVIQHSNDEGEVVEIINDKMVLVDVRGVKFPAYTDQLDFPYFKRFTEKKLVPPEKKPKKYVDQLPPEKPAPGKKKERIAQLAEGVWLTFLPVFDTDEFGDDVVESLKIYLVNNTPLGYGFSYHLSYFGERAFDLDNQLPAGVDFYLHDIPFANLNDNPVFNCEYTLLVPDKMRAEHYETSLKLRAKQVFSRIEEIKKKGEATFSFKLFDSYPFREVEEPVNPRGLLSGSGFRIYEASRARQHLEPARSELDLHAEKLTDKAASLDNFEILTLQLQTFEKYFDLAVAHHLPSMIVIHGVGTGKLRDEIHEELRTKRNVKSFVNRYDPRYGYGATEIFFQYGK</sequence>
<dbReference type="RefSeq" id="WP_188927637.1">
    <property type="nucleotide sequence ID" value="NZ_BMJC01000001.1"/>
</dbReference>
<evidence type="ECO:0000259" key="1">
    <source>
        <dbReference type="Pfam" id="PF01713"/>
    </source>
</evidence>
<dbReference type="Proteomes" id="UP000607559">
    <property type="component" value="Unassembled WGS sequence"/>
</dbReference>
<dbReference type="Pfam" id="PF01713">
    <property type="entry name" value="Smr"/>
    <property type="match status" value="1"/>
</dbReference>
<dbReference type="EMBL" id="BMJC01000001">
    <property type="protein sequence ID" value="GGA82673.1"/>
    <property type="molecule type" value="Genomic_DNA"/>
</dbReference>
<gene>
    <name evidence="2" type="ORF">GCM10011511_02090</name>
</gene>
<reference evidence="2" key="1">
    <citation type="journal article" date="2014" name="Int. J. Syst. Evol. Microbiol.">
        <title>Complete genome sequence of Corynebacterium casei LMG S-19264T (=DSM 44701T), isolated from a smear-ripened cheese.</title>
        <authorList>
            <consortium name="US DOE Joint Genome Institute (JGI-PGF)"/>
            <person name="Walter F."/>
            <person name="Albersmeier A."/>
            <person name="Kalinowski J."/>
            <person name="Ruckert C."/>
        </authorList>
    </citation>
    <scope>NUCLEOTIDE SEQUENCE</scope>
    <source>
        <strain evidence="2">CGMCC 1.15448</strain>
    </source>
</reference>
<reference evidence="2" key="2">
    <citation type="submission" date="2020-09" db="EMBL/GenBank/DDBJ databases">
        <authorList>
            <person name="Sun Q."/>
            <person name="Zhou Y."/>
        </authorList>
    </citation>
    <scope>NUCLEOTIDE SEQUENCE</scope>
    <source>
        <strain evidence="2">CGMCC 1.15448</strain>
    </source>
</reference>
<feature type="domain" description="Smr" evidence="1">
    <location>
        <begin position="283"/>
        <end position="344"/>
    </location>
</feature>
<evidence type="ECO:0000313" key="3">
    <source>
        <dbReference type="Proteomes" id="UP000607559"/>
    </source>
</evidence>
<dbReference type="AlphaFoldDB" id="A0A8J2XPZ2"/>
<evidence type="ECO:0000313" key="2">
    <source>
        <dbReference type="EMBL" id="GGA82673.1"/>
    </source>
</evidence>
<dbReference type="Gene3D" id="3.30.1370.110">
    <property type="match status" value="1"/>
</dbReference>
<accession>A0A8J2XPZ2</accession>
<keyword evidence="3" id="KW-1185">Reference proteome</keyword>